<dbReference type="FunFam" id="3.40.710.10:FF:000026">
    <property type="entry name" value="Penicillin-binding protein 1"/>
    <property type="match status" value="1"/>
</dbReference>
<comment type="subcellular location">
    <subcellularLocation>
        <location evidence="1">Membrane</location>
    </subcellularLocation>
</comment>
<dbReference type="InterPro" id="IPR005543">
    <property type="entry name" value="PASTA_dom"/>
</dbReference>
<evidence type="ECO:0000256" key="8">
    <source>
        <dbReference type="SAM" id="Phobius"/>
    </source>
</evidence>
<dbReference type="PANTHER" id="PTHR30627:SF26">
    <property type="entry name" value="PENICILLIN-BINDING PROTEIN 2B"/>
    <property type="match status" value="1"/>
</dbReference>
<evidence type="ECO:0000313" key="10">
    <source>
        <dbReference type="EMBL" id="MBS4221536.1"/>
    </source>
</evidence>
<dbReference type="Proteomes" id="UP000676456">
    <property type="component" value="Unassembled WGS sequence"/>
</dbReference>
<dbReference type="InterPro" id="IPR005311">
    <property type="entry name" value="PBP_dimer"/>
</dbReference>
<evidence type="ECO:0000256" key="3">
    <source>
        <dbReference type="ARBA" id="ARBA00007171"/>
    </source>
</evidence>
<dbReference type="CDD" id="cd06575">
    <property type="entry name" value="PASTA_Pbp2x-like_2"/>
    <property type="match status" value="1"/>
</dbReference>
<comment type="similarity">
    <text evidence="3">Belongs to the transpeptidase family.</text>
</comment>
<dbReference type="SMART" id="SM00740">
    <property type="entry name" value="PASTA"/>
    <property type="match status" value="2"/>
</dbReference>
<dbReference type="GO" id="GO:0005886">
    <property type="term" value="C:plasma membrane"/>
    <property type="evidence" value="ECO:0007669"/>
    <property type="project" value="TreeGrafter"/>
</dbReference>
<evidence type="ECO:0000256" key="6">
    <source>
        <dbReference type="ARBA" id="ARBA00034000"/>
    </source>
</evidence>
<dbReference type="InterPro" id="IPR012338">
    <property type="entry name" value="Beta-lactam/transpept-like"/>
</dbReference>
<keyword evidence="5 8" id="KW-0472">Membrane</keyword>
<dbReference type="PROSITE" id="PS51178">
    <property type="entry name" value="PASTA"/>
    <property type="match status" value="2"/>
</dbReference>
<feature type="region of interest" description="Disordered" evidence="7">
    <location>
        <begin position="713"/>
        <end position="735"/>
    </location>
</feature>
<sequence>MSGNQTNRNIGAAGLFIIFSLLFFVLVIRFITIQYTGEAEGRVLAAKAAQMYLRQDVIKAKRGTIYDQKGEVIAEDSASYTLVAVLDEKLTIDESHPNHVVDPEETASQLAKQIDMSEQDILSLLTKEGRKQVEFGQAGRDLSHNVKKKIEQLKLPGITFIKDSKRFYPNGIFASHLIGYAQKEETKGNTSEIIGKTGLEKSYNKLLKGADGSIKYDGDKWNYILPNSEKQIKKPKNGHDIYLTIDKKIQTFLEDAMNKVDEEYKPKRIMAVVADPKTGRILAMGQRPTYHPTTRVGIDQSWHNEIIETSFEPGSTMKVFSLAAAIEEKVFNPKEKFPSGTYVINNKSKPIKDHNQGVGWGPITYLEGVQRSSNVGFAYLLEKMGTDTWRKYMDEFKFGTETGIALPNEVPGKILYDWPIEKVTSVFGQGTTVTAMQMVQAMTAIAGDGQMMKPYVVDKILNSDEDTVLETKPEIAGRPISKETAKEVREILETVLTSEHGTGEIYQLDGYKSAGKTGTAQIPNPSGGYLEGRNNFIFSFLGLAPVENTKLVMFVSVEQPNLAENESGSVPVSKIYNTVMKNSLQYLNIEPEDIPEAKITTLPDFSKLKINETMKILKKSGLKPVIIGKGNKITGQSPLDGVTMIEGEKIIIRTDGELTIPDMSGWSKRDVLKAAQLAGLKVNIVGNGFAFKQNLKPNSPIAEGDHLVVNFETPQQKLEREKMNNTAEKEDSPRD</sequence>
<feature type="compositionally biased region" description="Basic and acidic residues" evidence="7">
    <location>
        <begin position="717"/>
        <end position="735"/>
    </location>
</feature>
<dbReference type="Gene3D" id="2.20.70.70">
    <property type="match status" value="1"/>
</dbReference>
<keyword evidence="8" id="KW-1133">Transmembrane helix</keyword>
<dbReference type="InterPro" id="IPR036138">
    <property type="entry name" value="PBP_dimer_sf"/>
</dbReference>
<accession>A0A942Z491</accession>
<dbReference type="PANTHER" id="PTHR30627">
    <property type="entry name" value="PEPTIDOGLYCAN D,D-TRANSPEPTIDASE"/>
    <property type="match status" value="1"/>
</dbReference>
<dbReference type="GO" id="GO:0009002">
    <property type="term" value="F:serine-type D-Ala-D-Ala carboxypeptidase activity"/>
    <property type="evidence" value="ECO:0007669"/>
    <property type="project" value="UniProtKB-EC"/>
</dbReference>
<dbReference type="Pfam" id="PF03793">
    <property type="entry name" value="PASTA"/>
    <property type="match status" value="2"/>
</dbReference>
<comment type="caution">
    <text evidence="10">The sequence shown here is derived from an EMBL/GenBank/DDBJ whole genome shotgun (WGS) entry which is preliminary data.</text>
</comment>
<keyword evidence="8" id="KW-0812">Transmembrane</keyword>
<dbReference type="CDD" id="cd06576">
    <property type="entry name" value="PASTA_Pbp2x-like_1"/>
    <property type="match status" value="1"/>
</dbReference>
<dbReference type="EC" id="3.4.16.4" evidence="4"/>
<evidence type="ECO:0000256" key="2">
    <source>
        <dbReference type="ARBA" id="ARBA00004752"/>
    </source>
</evidence>
<feature type="domain" description="PASTA" evidence="9">
    <location>
        <begin position="596"/>
        <end position="656"/>
    </location>
</feature>
<dbReference type="Pfam" id="PF00905">
    <property type="entry name" value="Transpeptidase"/>
    <property type="match status" value="1"/>
</dbReference>
<organism evidence="10 11">
    <name type="scientific">Lederbergia citrea</name>
    <dbReference type="NCBI Taxonomy" id="2833581"/>
    <lineage>
        <taxon>Bacteria</taxon>
        <taxon>Bacillati</taxon>
        <taxon>Bacillota</taxon>
        <taxon>Bacilli</taxon>
        <taxon>Bacillales</taxon>
        <taxon>Bacillaceae</taxon>
        <taxon>Lederbergia</taxon>
    </lineage>
</organism>
<dbReference type="Pfam" id="PF03717">
    <property type="entry name" value="PBP_dimer"/>
    <property type="match status" value="1"/>
</dbReference>
<dbReference type="RefSeq" id="WP_213096552.1">
    <property type="nucleotide sequence ID" value="NZ_JAGYPH010000001.1"/>
</dbReference>
<dbReference type="Gene3D" id="3.30.70.2110">
    <property type="match status" value="1"/>
</dbReference>
<dbReference type="InterPro" id="IPR001460">
    <property type="entry name" value="PCN-bd_Tpept"/>
</dbReference>
<evidence type="ECO:0000256" key="7">
    <source>
        <dbReference type="SAM" id="MobiDB-lite"/>
    </source>
</evidence>
<dbReference type="GO" id="GO:0071555">
    <property type="term" value="P:cell wall organization"/>
    <property type="evidence" value="ECO:0007669"/>
    <property type="project" value="TreeGrafter"/>
</dbReference>
<keyword evidence="11" id="KW-1185">Reference proteome</keyword>
<feature type="transmembrane region" description="Helical" evidence="8">
    <location>
        <begin position="12"/>
        <end position="32"/>
    </location>
</feature>
<dbReference type="SUPFAM" id="SSF56601">
    <property type="entry name" value="beta-lactamase/transpeptidase-like"/>
    <property type="match status" value="1"/>
</dbReference>
<evidence type="ECO:0000259" key="9">
    <source>
        <dbReference type="PROSITE" id="PS51178"/>
    </source>
</evidence>
<dbReference type="SUPFAM" id="SSF56519">
    <property type="entry name" value="Penicillin binding protein dimerisation domain"/>
    <property type="match status" value="1"/>
</dbReference>
<gene>
    <name evidence="10" type="ORF">KHA91_02040</name>
</gene>
<name>A0A942Z491_9BACI</name>
<evidence type="ECO:0000256" key="1">
    <source>
        <dbReference type="ARBA" id="ARBA00004370"/>
    </source>
</evidence>
<feature type="domain" description="PASTA" evidence="9">
    <location>
        <begin position="657"/>
        <end position="713"/>
    </location>
</feature>
<comment type="catalytic activity">
    <reaction evidence="6">
        <text>Preferential cleavage: (Ac)2-L-Lys-D-Ala-|-D-Ala. Also transpeptidation of peptidyl-alanyl moieties that are N-acyl substituents of D-alanine.</text>
        <dbReference type="EC" id="3.4.16.4"/>
    </reaction>
</comment>
<evidence type="ECO:0000313" key="11">
    <source>
        <dbReference type="Proteomes" id="UP000676456"/>
    </source>
</evidence>
<dbReference type="GO" id="GO:0008658">
    <property type="term" value="F:penicillin binding"/>
    <property type="evidence" value="ECO:0007669"/>
    <property type="project" value="InterPro"/>
</dbReference>
<protein>
    <recommendedName>
        <fullName evidence="4">serine-type D-Ala-D-Ala carboxypeptidase</fullName>
        <ecNumber evidence="4">3.4.16.4</ecNumber>
    </recommendedName>
</protein>
<reference evidence="10 11" key="1">
    <citation type="submission" date="2021-05" db="EMBL/GenBank/DDBJ databases">
        <title>Novel Bacillus species.</title>
        <authorList>
            <person name="Liu G."/>
        </authorList>
    </citation>
    <scope>NUCLEOTIDE SEQUENCE [LARGE SCALE GENOMIC DNA]</scope>
    <source>
        <strain evidence="10 11">FJAT-49682</strain>
    </source>
</reference>
<proteinExistence type="inferred from homology"/>
<dbReference type="Gene3D" id="3.40.710.10">
    <property type="entry name" value="DD-peptidase/beta-lactamase superfamily"/>
    <property type="match status" value="1"/>
</dbReference>
<dbReference type="InterPro" id="IPR050515">
    <property type="entry name" value="Beta-lactam/transpept"/>
</dbReference>
<dbReference type="SUPFAM" id="SSF54184">
    <property type="entry name" value="Penicillin-binding protein 2x (pbp-2x), c-terminal domain"/>
    <property type="match status" value="2"/>
</dbReference>
<evidence type="ECO:0000256" key="4">
    <source>
        <dbReference type="ARBA" id="ARBA00012448"/>
    </source>
</evidence>
<dbReference type="AlphaFoldDB" id="A0A942Z491"/>
<dbReference type="EMBL" id="JAGYPN010000001">
    <property type="protein sequence ID" value="MBS4221536.1"/>
    <property type="molecule type" value="Genomic_DNA"/>
</dbReference>
<evidence type="ECO:0000256" key="5">
    <source>
        <dbReference type="ARBA" id="ARBA00023136"/>
    </source>
</evidence>
<comment type="pathway">
    <text evidence="2">Cell wall biogenesis; peptidoglycan biosynthesis.</text>
</comment>
<dbReference type="Gene3D" id="3.90.1310.10">
    <property type="entry name" value="Penicillin-binding protein 2a (Domain 2)"/>
    <property type="match status" value="1"/>
</dbReference>